<gene>
    <name evidence="1" type="ORF">KZX48_17135</name>
</gene>
<proteinExistence type="predicted"/>
<name>A0AAQ0ENF4_ENTAS</name>
<dbReference type="AlphaFoldDB" id="A0AAQ0ENF4"/>
<evidence type="ECO:0000313" key="2">
    <source>
        <dbReference type="Proteomes" id="UP000826990"/>
    </source>
</evidence>
<protein>
    <submittedName>
        <fullName evidence="1">Uncharacterized protein</fullName>
    </submittedName>
</protein>
<reference evidence="1" key="1">
    <citation type="submission" date="2021-07" db="EMBL/GenBank/DDBJ databases">
        <title>Characterization of Emerging Pathogens Carrying KPC-2 Gene in IncP-6 Plasmids Isolated from Urban Sewage in Argentina.</title>
        <authorList>
            <person name="Ghiglione B."/>
            <person name="Haim M.S."/>
            <person name="Dropa M."/>
        </authorList>
    </citation>
    <scope>NUCLEOTIDE SEQUENCE</scope>
    <source>
        <strain evidence="1">WW-19C</strain>
    </source>
</reference>
<dbReference type="Proteomes" id="UP000826990">
    <property type="component" value="Chromosome"/>
</dbReference>
<dbReference type="RefSeq" id="WP_219773370.1">
    <property type="nucleotide sequence ID" value="NZ_CP080107.1"/>
</dbReference>
<dbReference type="EMBL" id="CP080107">
    <property type="protein sequence ID" value="QYD25745.1"/>
    <property type="molecule type" value="Genomic_DNA"/>
</dbReference>
<sequence length="62" mass="7053">MKIFFSGSSAQLCIEAESEEEKAMLIMWHRLNISDQTMYCDMVEVGCFAGLRLCGITDLEKE</sequence>
<accession>A0AAQ0ENF4</accession>
<organism evidence="1 2">
    <name type="scientific">Enterobacter asburiae</name>
    <dbReference type="NCBI Taxonomy" id="61645"/>
    <lineage>
        <taxon>Bacteria</taxon>
        <taxon>Pseudomonadati</taxon>
        <taxon>Pseudomonadota</taxon>
        <taxon>Gammaproteobacteria</taxon>
        <taxon>Enterobacterales</taxon>
        <taxon>Enterobacteriaceae</taxon>
        <taxon>Enterobacter</taxon>
        <taxon>Enterobacter cloacae complex</taxon>
    </lineage>
</organism>
<evidence type="ECO:0000313" key="1">
    <source>
        <dbReference type="EMBL" id="QYD25745.1"/>
    </source>
</evidence>